<comment type="caution">
    <text evidence="1">The sequence shown here is derived from an EMBL/GenBank/DDBJ whole genome shotgun (WGS) entry which is preliminary data.</text>
</comment>
<protein>
    <submittedName>
        <fullName evidence="1">Uncharacterized protein</fullName>
    </submittedName>
</protein>
<keyword evidence="2" id="KW-1185">Reference proteome</keyword>
<proteinExistence type="predicted"/>
<dbReference type="EMBL" id="CM047585">
    <property type="protein sequence ID" value="KAI9909818.1"/>
    <property type="molecule type" value="Genomic_DNA"/>
</dbReference>
<evidence type="ECO:0000313" key="1">
    <source>
        <dbReference type="EMBL" id="KAI9909818.1"/>
    </source>
</evidence>
<sequence>MDRSMTVCKPPKYSEDTKDKILELRNHQEAVPALLFAPDGQSTKKRGKTIGSRLVCSRFVFSTALYRHHRQRNRFEAFDTLGNPIWAEM</sequence>
<dbReference type="Proteomes" id="UP001163321">
    <property type="component" value="Chromosome 6"/>
</dbReference>
<reference evidence="1 2" key="1">
    <citation type="journal article" date="2022" name="bioRxiv">
        <title>The genome of the oomycete Peronosclerospora sorghi, a cosmopolitan pathogen of maize and sorghum, is inflated with dispersed pseudogenes.</title>
        <authorList>
            <person name="Fletcher K."/>
            <person name="Martin F."/>
            <person name="Isakeit T."/>
            <person name="Cavanaugh K."/>
            <person name="Magill C."/>
            <person name="Michelmore R."/>
        </authorList>
    </citation>
    <scope>NUCLEOTIDE SEQUENCE [LARGE SCALE GENOMIC DNA]</scope>
    <source>
        <strain evidence="1">P6</strain>
    </source>
</reference>
<gene>
    <name evidence="1" type="ORF">PsorP6_010980</name>
</gene>
<accession>A0ACC0VTI9</accession>
<name>A0ACC0VTI9_9STRA</name>
<organism evidence="1 2">
    <name type="scientific">Peronosclerospora sorghi</name>
    <dbReference type="NCBI Taxonomy" id="230839"/>
    <lineage>
        <taxon>Eukaryota</taxon>
        <taxon>Sar</taxon>
        <taxon>Stramenopiles</taxon>
        <taxon>Oomycota</taxon>
        <taxon>Peronosporomycetes</taxon>
        <taxon>Peronosporales</taxon>
        <taxon>Peronosporaceae</taxon>
        <taxon>Peronosclerospora</taxon>
    </lineage>
</organism>
<evidence type="ECO:0000313" key="2">
    <source>
        <dbReference type="Proteomes" id="UP001163321"/>
    </source>
</evidence>